<protein>
    <submittedName>
        <fullName evidence="2">Uncharacterized protein</fullName>
    </submittedName>
</protein>
<dbReference type="AlphaFoldDB" id="A0AAW1PQS1"/>
<evidence type="ECO:0000256" key="1">
    <source>
        <dbReference type="SAM" id="SignalP"/>
    </source>
</evidence>
<proteinExistence type="predicted"/>
<dbReference type="InterPro" id="IPR036716">
    <property type="entry name" value="Pest_crys_N_sf"/>
</dbReference>
<feature type="chain" id="PRO_5044024947" evidence="1">
    <location>
        <begin position="29"/>
        <end position="854"/>
    </location>
</feature>
<gene>
    <name evidence="2" type="ORF">WJX73_002263</name>
</gene>
<organism evidence="2 3">
    <name type="scientific">Symbiochloris irregularis</name>
    <dbReference type="NCBI Taxonomy" id="706552"/>
    <lineage>
        <taxon>Eukaryota</taxon>
        <taxon>Viridiplantae</taxon>
        <taxon>Chlorophyta</taxon>
        <taxon>core chlorophytes</taxon>
        <taxon>Trebouxiophyceae</taxon>
        <taxon>Trebouxiales</taxon>
        <taxon>Trebouxiaceae</taxon>
        <taxon>Symbiochloris</taxon>
    </lineage>
</organism>
<sequence>MPSSARSRAVSAFFALFTLMTHLSGSRGQTPPAAGPSIEISDFLALAPAASSQDIAAAGSSGALLGAHYNDISLANGDKLPVIAYAAGPTTQSLGALPSDLQASISDQADAIWELISLSPEAGPSTLSGPGNLTPLPVFNVTNALTGETSLSENAAAAQAFFGTIFLSPTAKDSSGRVINEILPGASSGQAAAAPSSQGGRKLQQGLPTTVCNSASIVQAAVAGYAQQSASTFTASLERTLGLGVIGIAASALPGIGDVANLGIGTVASLLWPDPSLSPDAVLQQTYAALAQLAKTLVEDINACQLRDALGDVRKAANDWNGTHYSDQMDKKSAFENLKTVMNGHLSMFLNSNENAPEKTISYLIGFGTLYVAVQGEQLSNHAYYYGNISDADFQVQRDQTAQNIEALLEAVAAARTNILAWRQKQIRCSSVNWPFKDSCNIINSPNCTGQSFGHSIASSFGFGSSCDIGCSWGVSDDLNPSYGYKQNLCFPYPSYDQQQRGGEACFNDISNSYTADAILAQQCRYYTFQAMSSFAAQLDSLILKPAHLWKYYTAPLDATSTIPRLAGTSSPTVSMRNVWFAPQGGPGIYISADLNTTAGVTPYGNDWGNFGAVPGAGVLGAIDGTTYEVCNDDAFPAGDFQLFSGSYLFGPPLFAPADFYSYYCKSYSGPIGVQVPEHTGVLNTVGHAPAHPYVFQQPQLQHGIWGNVWRNIYVNADGTPNTTGVFSSYGEVPSGLVGITSQGEGSLMPAAVKANKFLFTVLRRDERIIALTVYTRAQSVVSAVTFQSTNQTVSFGAPLAGDVSATFGPPSWYNDLTPQEQEVAQWRLSGIHGQVSGTGILSLGATFQFNILT</sequence>
<dbReference type="Proteomes" id="UP001465755">
    <property type="component" value="Unassembled WGS sequence"/>
</dbReference>
<keyword evidence="1" id="KW-0732">Signal</keyword>
<name>A0AAW1PQS1_9CHLO</name>
<comment type="caution">
    <text evidence="2">The sequence shown here is derived from an EMBL/GenBank/DDBJ whole genome shotgun (WGS) entry which is preliminary data.</text>
</comment>
<accession>A0AAW1PQS1</accession>
<dbReference type="EMBL" id="JALJOQ010000011">
    <property type="protein sequence ID" value="KAK9811097.1"/>
    <property type="molecule type" value="Genomic_DNA"/>
</dbReference>
<dbReference type="GO" id="GO:0090729">
    <property type="term" value="F:toxin activity"/>
    <property type="evidence" value="ECO:0007669"/>
    <property type="project" value="InterPro"/>
</dbReference>
<reference evidence="2 3" key="1">
    <citation type="journal article" date="2024" name="Nat. Commun.">
        <title>Phylogenomics reveals the evolutionary origins of lichenization in chlorophyte algae.</title>
        <authorList>
            <person name="Puginier C."/>
            <person name="Libourel C."/>
            <person name="Otte J."/>
            <person name="Skaloud P."/>
            <person name="Haon M."/>
            <person name="Grisel S."/>
            <person name="Petersen M."/>
            <person name="Berrin J.G."/>
            <person name="Delaux P.M."/>
            <person name="Dal Grande F."/>
            <person name="Keller J."/>
        </authorList>
    </citation>
    <scope>NUCLEOTIDE SEQUENCE [LARGE SCALE GENOMIC DNA]</scope>
    <source>
        <strain evidence="2 3">SAG 2036</strain>
    </source>
</reference>
<keyword evidence="3" id="KW-1185">Reference proteome</keyword>
<feature type="signal peptide" evidence="1">
    <location>
        <begin position="1"/>
        <end position="28"/>
    </location>
</feature>
<dbReference type="SUPFAM" id="SSF56849">
    <property type="entry name" value="delta-Endotoxin (insectocide), N-terminal domain"/>
    <property type="match status" value="1"/>
</dbReference>
<evidence type="ECO:0000313" key="2">
    <source>
        <dbReference type="EMBL" id="KAK9811097.1"/>
    </source>
</evidence>
<evidence type="ECO:0000313" key="3">
    <source>
        <dbReference type="Proteomes" id="UP001465755"/>
    </source>
</evidence>